<protein>
    <submittedName>
        <fullName evidence="3">CRAL/TRIO domain-containing protein</fullName>
    </submittedName>
</protein>
<feature type="domain" description="CRAL-TRIO" evidence="2">
    <location>
        <begin position="182"/>
        <end position="359"/>
    </location>
</feature>
<feature type="compositionally biased region" description="Low complexity" evidence="1">
    <location>
        <begin position="12"/>
        <end position="29"/>
    </location>
</feature>
<keyword evidence="4" id="KW-1185">Reference proteome</keyword>
<feature type="compositionally biased region" description="Acidic residues" evidence="1">
    <location>
        <begin position="1"/>
        <end position="11"/>
    </location>
</feature>
<dbReference type="PROSITE" id="PS50191">
    <property type="entry name" value="CRAL_TRIO"/>
    <property type="match status" value="1"/>
</dbReference>
<proteinExistence type="predicted"/>
<evidence type="ECO:0000313" key="3">
    <source>
        <dbReference type="EMBL" id="OEU09737.1"/>
    </source>
</evidence>
<evidence type="ECO:0000259" key="2">
    <source>
        <dbReference type="PROSITE" id="PS50191"/>
    </source>
</evidence>
<dbReference type="Gene3D" id="3.40.525.10">
    <property type="entry name" value="CRAL-TRIO lipid binding domain"/>
    <property type="match status" value="1"/>
</dbReference>
<dbReference type="AlphaFoldDB" id="A0A1E7EV62"/>
<dbReference type="OrthoDB" id="1434354at2759"/>
<name>A0A1E7EV62_9STRA</name>
<dbReference type="PANTHER" id="PTHR45657:SF1">
    <property type="entry name" value="CRAL-TRIO DOMAIN-CONTAINING PROTEIN YKL091C-RELATED"/>
    <property type="match status" value="1"/>
</dbReference>
<dbReference type="Proteomes" id="UP000095751">
    <property type="component" value="Unassembled WGS sequence"/>
</dbReference>
<dbReference type="PANTHER" id="PTHR45657">
    <property type="entry name" value="CRAL-TRIO DOMAIN-CONTAINING PROTEIN YKL091C-RELATED"/>
    <property type="match status" value="1"/>
</dbReference>
<dbReference type="KEGG" id="fcy:FRACYDRAFT_212028"/>
<accession>A0A1E7EV62</accession>
<sequence>MSNNNTEEEVETTTTNNDDADAAVTTSSSCPPHSNWSKDKLTGKSVSFKGLPIGSGSDNSGNSGGRTSLLKRRSSKQAMAATPMEDGIHPQLWGRPGHLTDAEADVYLAFKDVVDMRGGDFKNTVYCFGEEEGEVYALCRWCRARKYIFEDIMMMVEEATKCRSDAMIAEFYPDPKSALGCDTALYSAQYPQVYSGFAKNGSPLYFSKVGCLDVEAIECITTVSSIVEYHWHVMMHDFATRLRSHKKNDPQFNKFECVVVMDLANLTMSQLGSKSLSIVKEQSAIDSLCFPETLNKMYIINSPLFFSATWSIIKGWLDPRTANKVEVISSRKTWEKALLEYADADQLPSDYGGTGPNTQDTIEKETFTGKLKRMHSEMLYVR</sequence>
<feature type="region of interest" description="Disordered" evidence="1">
    <location>
        <begin position="1"/>
        <end position="92"/>
    </location>
</feature>
<dbReference type="EMBL" id="KV784374">
    <property type="protein sequence ID" value="OEU09737.1"/>
    <property type="molecule type" value="Genomic_DNA"/>
</dbReference>
<reference evidence="3 4" key="1">
    <citation type="submission" date="2016-09" db="EMBL/GenBank/DDBJ databases">
        <title>Extensive genetic diversity and differential bi-allelic expression allows diatom success in the polar Southern Ocean.</title>
        <authorList>
            <consortium name="DOE Joint Genome Institute"/>
            <person name="Mock T."/>
            <person name="Otillar R.P."/>
            <person name="Strauss J."/>
            <person name="Dupont C."/>
            <person name="Frickenhaus S."/>
            <person name="Maumus F."/>
            <person name="Mcmullan M."/>
            <person name="Sanges R."/>
            <person name="Schmutz J."/>
            <person name="Toseland A."/>
            <person name="Valas R."/>
            <person name="Veluchamy A."/>
            <person name="Ward B.J."/>
            <person name="Allen A."/>
            <person name="Barry K."/>
            <person name="Falciatore A."/>
            <person name="Ferrante M."/>
            <person name="Fortunato A.E."/>
            <person name="Gloeckner G."/>
            <person name="Gruber A."/>
            <person name="Hipkin R."/>
            <person name="Janech M."/>
            <person name="Kroth P."/>
            <person name="Leese F."/>
            <person name="Lindquist E."/>
            <person name="Lyon B.R."/>
            <person name="Martin J."/>
            <person name="Mayer C."/>
            <person name="Parker M."/>
            <person name="Quesneville H."/>
            <person name="Raymond J."/>
            <person name="Uhlig C."/>
            <person name="Valentin K.U."/>
            <person name="Worden A.Z."/>
            <person name="Armbrust E.V."/>
            <person name="Bowler C."/>
            <person name="Green B."/>
            <person name="Moulton V."/>
            <person name="Van Oosterhout C."/>
            <person name="Grigoriev I."/>
        </authorList>
    </citation>
    <scope>NUCLEOTIDE SEQUENCE [LARGE SCALE GENOMIC DNA]</scope>
    <source>
        <strain evidence="3 4">CCMP1102</strain>
    </source>
</reference>
<evidence type="ECO:0000256" key="1">
    <source>
        <dbReference type="SAM" id="MobiDB-lite"/>
    </source>
</evidence>
<dbReference type="SMART" id="SM00516">
    <property type="entry name" value="SEC14"/>
    <property type="match status" value="1"/>
</dbReference>
<dbReference type="Pfam" id="PF00650">
    <property type="entry name" value="CRAL_TRIO"/>
    <property type="match status" value="1"/>
</dbReference>
<dbReference type="InterPro" id="IPR036865">
    <property type="entry name" value="CRAL-TRIO_dom_sf"/>
</dbReference>
<dbReference type="InParanoid" id="A0A1E7EV62"/>
<dbReference type="InterPro" id="IPR051026">
    <property type="entry name" value="PI/PC_transfer"/>
</dbReference>
<organism evidence="3 4">
    <name type="scientific">Fragilariopsis cylindrus CCMP1102</name>
    <dbReference type="NCBI Taxonomy" id="635003"/>
    <lineage>
        <taxon>Eukaryota</taxon>
        <taxon>Sar</taxon>
        <taxon>Stramenopiles</taxon>
        <taxon>Ochrophyta</taxon>
        <taxon>Bacillariophyta</taxon>
        <taxon>Bacillariophyceae</taxon>
        <taxon>Bacillariophycidae</taxon>
        <taxon>Bacillariales</taxon>
        <taxon>Bacillariaceae</taxon>
        <taxon>Fragilariopsis</taxon>
    </lineage>
</organism>
<dbReference type="CDD" id="cd00170">
    <property type="entry name" value="SEC14"/>
    <property type="match status" value="1"/>
</dbReference>
<dbReference type="SUPFAM" id="SSF52087">
    <property type="entry name" value="CRAL/TRIO domain"/>
    <property type="match status" value="1"/>
</dbReference>
<dbReference type="InterPro" id="IPR001251">
    <property type="entry name" value="CRAL-TRIO_dom"/>
</dbReference>
<gene>
    <name evidence="3" type="ORF">FRACYDRAFT_212028</name>
</gene>
<evidence type="ECO:0000313" key="4">
    <source>
        <dbReference type="Proteomes" id="UP000095751"/>
    </source>
</evidence>